<feature type="non-terminal residue" evidence="3">
    <location>
        <position position="143"/>
    </location>
</feature>
<evidence type="ECO:0000313" key="4">
    <source>
        <dbReference type="Proteomes" id="UP000886611"/>
    </source>
</evidence>
<reference evidence="3 4" key="1">
    <citation type="journal article" date="2021" name="Cell">
        <title>Tracing the genetic footprints of vertebrate landing in non-teleost ray-finned fishes.</title>
        <authorList>
            <person name="Bi X."/>
            <person name="Wang K."/>
            <person name="Yang L."/>
            <person name="Pan H."/>
            <person name="Jiang H."/>
            <person name="Wei Q."/>
            <person name="Fang M."/>
            <person name="Yu H."/>
            <person name="Zhu C."/>
            <person name="Cai Y."/>
            <person name="He Y."/>
            <person name="Gan X."/>
            <person name="Zeng H."/>
            <person name="Yu D."/>
            <person name="Zhu Y."/>
            <person name="Jiang H."/>
            <person name="Qiu Q."/>
            <person name="Yang H."/>
            <person name="Zhang Y.E."/>
            <person name="Wang W."/>
            <person name="Zhu M."/>
            <person name="He S."/>
            <person name="Zhang G."/>
        </authorList>
    </citation>
    <scope>NUCLEOTIDE SEQUENCE [LARGE SCALE GENOMIC DNA]</scope>
    <source>
        <strain evidence="3">Bchr_013</strain>
    </source>
</reference>
<keyword evidence="2" id="KW-1133">Transmembrane helix</keyword>
<evidence type="ECO:0000256" key="1">
    <source>
        <dbReference type="SAM" id="MobiDB-lite"/>
    </source>
</evidence>
<feature type="region of interest" description="Disordered" evidence="1">
    <location>
        <begin position="1"/>
        <end position="42"/>
    </location>
</feature>
<comment type="caution">
    <text evidence="3">The sequence shown here is derived from an EMBL/GenBank/DDBJ whole genome shotgun (WGS) entry which is preliminary data.</text>
</comment>
<organism evidence="3 4">
    <name type="scientific">Polypterus senegalus</name>
    <name type="common">Senegal bichir</name>
    <dbReference type="NCBI Taxonomy" id="55291"/>
    <lineage>
        <taxon>Eukaryota</taxon>
        <taxon>Metazoa</taxon>
        <taxon>Chordata</taxon>
        <taxon>Craniata</taxon>
        <taxon>Vertebrata</taxon>
        <taxon>Euteleostomi</taxon>
        <taxon>Actinopterygii</taxon>
        <taxon>Polypteriformes</taxon>
        <taxon>Polypteridae</taxon>
        <taxon>Polypterus</taxon>
    </lineage>
</organism>
<evidence type="ECO:0000313" key="3">
    <source>
        <dbReference type="EMBL" id="KAG2461071.1"/>
    </source>
</evidence>
<keyword evidence="2" id="KW-0812">Transmembrane</keyword>
<keyword evidence="2" id="KW-0472">Membrane</keyword>
<name>A0A8X8BNY7_POLSE</name>
<proteinExistence type="predicted"/>
<evidence type="ECO:0000256" key="2">
    <source>
        <dbReference type="SAM" id="Phobius"/>
    </source>
</evidence>
<accession>A0A8X8BNY7</accession>
<feature type="compositionally biased region" description="Polar residues" evidence="1">
    <location>
        <begin position="22"/>
        <end position="35"/>
    </location>
</feature>
<feature type="transmembrane region" description="Helical" evidence="2">
    <location>
        <begin position="112"/>
        <end position="133"/>
    </location>
</feature>
<dbReference type="AlphaFoldDB" id="A0A8X8BNY7"/>
<feature type="non-terminal residue" evidence="3">
    <location>
        <position position="1"/>
    </location>
</feature>
<keyword evidence="4" id="KW-1185">Reference proteome</keyword>
<sequence length="143" mass="15358">MGNAAGSMEVPPHGREAKGTPSAASASPVQKQQATPKLPMPAEGELEERFNTVLLPLNNMGSLFVKTAAMTSGLPSLPFGGFGSTFPTVMSFLDLDFRLVTSVLTPGYDLRCGFSTAFFLLLLFLPPILTVWLSHHMWSVEAD</sequence>
<dbReference type="EMBL" id="JAATIS010004753">
    <property type="protein sequence ID" value="KAG2461071.1"/>
    <property type="molecule type" value="Genomic_DNA"/>
</dbReference>
<gene>
    <name evidence="3" type="primary">Fmnl1</name>
    <name evidence="3" type="ORF">GTO96_0010767</name>
</gene>
<protein>
    <submittedName>
        <fullName evidence="3">FMNL1 protein</fullName>
    </submittedName>
</protein>
<dbReference type="Proteomes" id="UP000886611">
    <property type="component" value="Unassembled WGS sequence"/>
</dbReference>